<dbReference type="PRINTS" id="PR00702">
    <property type="entry name" value="ACRIFLAVINRP"/>
</dbReference>
<dbReference type="Gene3D" id="3.30.70.1440">
    <property type="entry name" value="Multidrug efflux transporter AcrB pore domain"/>
    <property type="match status" value="1"/>
</dbReference>
<evidence type="ECO:0000313" key="3">
    <source>
        <dbReference type="Proteomes" id="UP000245362"/>
    </source>
</evidence>
<dbReference type="Proteomes" id="UP000245362">
    <property type="component" value="Unassembled WGS sequence"/>
</dbReference>
<organism evidence="2 3">
    <name type="scientific">Vibrio albus</name>
    <dbReference type="NCBI Taxonomy" id="2200953"/>
    <lineage>
        <taxon>Bacteria</taxon>
        <taxon>Pseudomonadati</taxon>
        <taxon>Pseudomonadota</taxon>
        <taxon>Gammaproteobacteria</taxon>
        <taxon>Vibrionales</taxon>
        <taxon>Vibrionaceae</taxon>
        <taxon>Vibrio</taxon>
    </lineage>
</organism>
<feature type="transmembrane region" description="Helical" evidence="1">
    <location>
        <begin position="21"/>
        <end position="37"/>
    </location>
</feature>
<dbReference type="Gene3D" id="3.30.70.1430">
    <property type="entry name" value="Multidrug efflux transporter AcrB pore domain"/>
    <property type="match status" value="2"/>
</dbReference>
<feature type="transmembrane region" description="Helical" evidence="1">
    <location>
        <begin position="381"/>
        <end position="403"/>
    </location>
</feature>
<keyword evidence="1" id="KW-0472">Membrane</keyword>
<keyword evidence="1" id="KW-1133">Transmembrane helix</keyword>
<proteinExistence type="predicted"/>
<dbReference type="EMBL" id="QFWT01000005">
    <property type="protein sequence ID" value="PWI33400.1"/>
    <property type="molecule type" value="Genomic_DNA"/>
</dbReference>
<protein>
    <recommendedName>
        <fullName evidence="4">Efflux RND transporter permease subunit</fullName>
    </recommendedName>
</protein>
<dbReference type="PANTHER" id="PTHR32063">
    <property type="match status" value="1"/>
</dbReference>
<keyword evidence="1" id="KW-0812">Transmembrane</keyword>
<feature type="transmembrane region" description="Helical" evidence="1">
    <location>
        <begin position="460"/>
        <end position="481"/>
    </location>
</feature>
<reference evidence="2 3" key="1">
    <citation type="submission" date="2018-05" db="EMBL/GenBank/DDBJ databases">
        <title>Vibrio limimaris sp. nov., isolated from marine sediment.</title>
        <authorList>
            <person name="Li C.-M."/>
        </authorList>
    </citation>
    <scope>NUCLEOTIDE SEQUENCE [LARGE SCALE GENOMIC DNA]</scope>
    <source>
        <strain evidence="2 3">E4404</strain>
    </source>
</reference>
<feature type="transmembrane region" description="Helical" evidence="1">
    <location>
        <begin position="428"/>
        <end position="448"/>
    </location>
</feature>
<dbReference type="SUPFAM" id="SSF82693">
    <property type="entry name" value="Multidrug efflux transporter AcrB pore domain, PN1, PN2, PC1 and PC2 subdomains"/>
    <property type="match status" value="1"/>
</dbReference>
<dbReference type="PANTHER" id="PTHR32063:SF33">
    <property type="entry name" value="RND SUPERFAMILY EFFLUX PUMP PERMEASE COMPONENT"/>
    <property type="match status" value="1"/>
</dbReference>
<dbReference type="Gene3D" id="1.20.1640.10">
    <property type="entry name" value="Multidrug efflux transporter AcrB transmembrane domain"/>
    <property type="match status" value="2"/>
</dbReference>
<feature type="transmembrane region" description="Helical" evidence="1">
    <location>
        <begin position="356"/>
        <end position="375"/>
    </location>
</feature>
<evidence type="ECO:0000313" key="2">
    <source>
        <dbReference type="EMBL" id="PWI33400.1"/>
    </source>
</evidence>
<dbReference type="InterPro" id="IPR027463">
    <property type="entry name" value="AcrB_DN_DC_subdom"/>
</dbReference>
<feature type="transmembrane region" description="Helical" evidence="1">
    <location>
        <begin position="957"/>
        <end position="977"/>
    </location>
</feature>
<gene>
    <name evidence="2" type="ORF">DI392_11145</name>
</gene>
<dbReference type="InterPro" id="IPR001036">
    <property type="entry name" value="Acrflvin-R"/>
</dbReference>
<feature type="transmembrane region" description="Helical" evidence="1">
    <location>
        <begin position="912"/>
        <end position="936"/>
    </location>
</feature>
<sequence length="1052" mass="116231">MMQMQQGLFAYFVKHRVAANILMLIMIGFGLVGALGMKQNFMPEIQPKQINMSIAWPGASAEDVARWLAKPLSNRLEPLEGMDQVSSSSNSGWVNFWLKFEHDVDLTDALTQVKEVVDGYPDMPAEAKRPDIRKSEFKETVFNLALTTDGDLDEIRPLAIKLKAELLALGVPQVRLSGLKREEMRLSVPVEQLKAMDMGLSQLADQVATKNRDYSASSVGEGFERRALRSQGFSDQLAEIARLPIRTKAGETSLGEVAELQRRTVPGETSLQVNGKTAVELILYRSKDIDSVTIANWVKPWLAETQAELPVGIELTEIFSMAEYVAESQEMLLSNALIGLLLVLVLLFFMLNRRVAFWTAVGVPVSILASLALLYGQDQTLNFFTIFAMLMALGIIVDDAIVVGEESLTLYQKGHSPQEAAWLGAKRMFGPVMASSLTTIAAFSPLLFLPGAEGQILKPIPLVVICVVVASLIECFVIMPAHLRHSFEKMENAEPSRFRQALEGGIERLRQGPYRKLAGFALEFRFLSVSLALTSLIVMIGMVSSGQIGFKQNINAENDQIWTGMRFVAGTPEAEIDAFAEQAMVALTATDAGIAPDETLVKNVVDSRDYHGNVLNMLVTLTPRDKREITNNGFLKAWKSRLDANSWISRIYMGSESGGGSKDANQLRLFLAGDVPLETLEQASRDLQDKLARYPELQEIEDNLGEGEEQLNFSLTPAARALNISAADISRQIRTALDGKVIQKFVRYGEEMEFIISLPEADRERLNMLAQVPVMTPQGKLVPLGTLVEFSSDQGSASLYHRNGEMGVQVSAKLVSDDTKMNELRKEIYDQVLPQILDRYNLKARFTGNNHQMAEMQRNLTTAAIAALVLIYLILAWSFASWSWPIAVILAIPLGITGALAGHWVLGLDLNMLSIFGLFAVGGIIVNDSIILVSRYRELKEEGMERKAAIVEASVQRFRAVILTTLTTVCGLLPILFEQSVNAQLVRSMATSLAFGLSFGTVLVLLIVPCFLSYIESIKALFDRMIHRIFDKKAKVQPEQAVLHVAEESHVG</sequence>
<evidence type="ECO:0008006" key="4">
    <source>
        <dbReference type="Google" id="ProtNLM"/>
    </source>
</evidence>
<dbReference type="GO" id="GO:0005886">
    <property type="term" value="C:plasma membrane"/>
    <property type="evidence" value="ECO:0007669"/>
    <property type="project" value="TreeGrafter"/>
</dbReference>
<keyword evidence="3" id="KW-1185">Reference proteome</keyword>
<feature type="transmembrane region" description="Helical" evidence="1">
    <location>
        <begin position="331"/>
        <end position="349"/>
    </location>
</feature>
<comment type="caution">
    <text evidence="2">The sequence shown here is derived from an EMBL/GenBank/DDBJ whole genome shotgun (WGS) entry which is preliminary data.</text>
</comment>
<name>A0A2U3B9D0_9VIBR</name>
<dbReference type="AlphaFoldDB" id="A0A2U3B9D0"/>
<dbReference type="OrthoDB" id="5287122at2"/>
<dbReference type="GO" id="GO:0042910">
    <property type="term" value="F:xenobiotic transmembrane transporter activity"/>
    <property type="evidence" value="ECO:0007669"/>
    <property type="project" value="TreeGrafter"/>
</dbReference>
<dbReference type="SUPFAM" id="SSF82714">
    <property type="entry name" value="Multidrug efflux transporter AcrB TolC docking domain, DN and DC subdomains"/>
    <property type="match status" value="2"/>
</dbReference>
<dbReference type="RefSeq" id="WP_109319984.1">
    <property type="nucleotide sequence ID" value="NZ_QFWT01000005.1"/>
</dbReference>
<feature type="transmembrane region" description="Helical" evidence="1">
    <location>
        <begin position="860"/>
        <end position="879"/>
    </location>
</feature>
<dbReference type="Gene3D" id="3.30.70.1320">
    <property type="entry name" value="Multidrug efflux transporter AcrB pore domain like"/>
    <property type="match status" value="1"/>
</dbReference>
<feature type="transmembrane region" description="Helical" evidence="1">
    <location>
        <begin position="886"/>
        <end position="906"/>
    </location>
</feature>
<dbReference type="SUPFAM" id="SSF82866">
    <property type="entry name" value="Multidrug efflux transporter AcrB transmembrane domain"/>
    <property type="match status" value="2"/>
</dbReference>
<dbReference type="Gene3D" id="3.30.2090.10">
    <property type="entry name" value="Multidrug efflux transporter AcrB TolC docking domain, DN and DC subdomains"/>
    <property type="match status" value="2"/>
</dbReference>
<feature type="transmembrane region" description="Helical" evidence="1">
    <location>
        <begin position="989"/>
        <end position="1015"/>
    </location>
</feature>
<dbReference type="Pfam" id="PF00873">
    <property type="entry name" value="ACR_tran"/>
    <property type="match status" value="1"/>
</dbReference>
<evidence type="ECO:0000256" key="1">
    <source>
        <dbReference type="SAM" id="Phobius"/>
    </source>
</evidence>
<accession>A0A2U3B9D0</accession>